<dbReference type="InterPro" id="IPR021727">
    <property type="entry name" value="DUF3299"/>
</dbReference>
<protein>
    <recommendedName>
        <fullName evidence="3">DUF3299 domain-containing protein</fullName>
    </recommendedName>
</protein>
<dbReference type="Gene3D" id="2.40.50.870">
    <property type="entry name" value="Protein of unknown function (DUF3299)"/>
    <property type="match status" value="1"/>
</dbReference>
<gene>
    <name evidence="1" type="ORF">CA54_21700</name>
</gene>
<evidence type="ECO:0000313" key="2">
    <source>
        <dbReference type="Proteomes" id="UP000320735"/>
    </source>
</evidence>
<name>A0A5C6BMT7_9PLAN</name>
<dbReference type="EMBL" id="SJPP01000001">
    <property type="protein sequence ID" value="TWU13335.1"/>
    <property type="molecule type" value="Genomic_DNA"/>
</dbReference>
<dbReference type="Pfam" id="PF11736">
    <property type="entry name" value="DUF3299"/>
    <property type="match status" value="1"/>
</dbReference>
<proteinExistence type="predicted"/>
<evidence type="ECO:0008006" key="3">
    <source>
        <dbReference type="Google" id="ProtNLM"/>
    </source>
</evidence>
<dbReference type="AlphaFoldDB" id="A0A5C6BMT7"/>
<organism evidence="1 2">
    <name type="scientific">Symmachiella macrocystis</name>
    <dbReference type="NCBI Taxonomy" id="2527985"/>
    <lineage>
        <taxon>Bacteria</taxon>
        <taxon>Pseudomonadati</taxon>
        <taxon>Planctomycetota</taxon>
        <taxon>Planctomycetia</taxon>
        <taxon>Planctomycetales</taxon>
        <taxon>Planctomycetaceae</taxon>
        <taxon>Symmachiella</taxon>
    </lineage>
</organism>
<accession>A0A5C6BMT7</accession>
<keyword evidence="2" id="KW-1185">Reference proteome</keyword>
<comment type="caution">
    <text evidence="1">The sequence shown here is derived from an EMBL/GenBank/DDBJ whole genome shotgun (WGS) entry which is preliminary data.</text>
</comment>
<dbReference type="RefSeq" id="WP_146370675.1">
    <property type="nucleotide sequence ID" value="NZ_SJPP01000001.1"/>
</dbReference>
<dbReference type="Proteomes" id="UP000320735">
    <property type="component" value="Unassembled WGS sequence"/>
</dbReference>
<reference evidence="1 2" key="1">
    <citation type="submission" date="2019-02" db="EMBL/GenBank/DDBJ databases">
        <title>Deep-cultivation of Planctomycetes and their phenomic and genomic characterization uncovers novel biology.</title>
        <authorList>
            <person name="Wiegand S."/>
            <person name="Jogler M."/>
            <person name="Boedeker C."/>
            <person name="Pinto D."/>
            <person name="Vollmers J."/>
            <person name="Rivas-Marin E."/>
            <person name="Kohn T."/>
            <person name="Peeters S.H."/>
            <person name="Heuer A."/>
            <person name="Rast P."/>
            <person name="Oberbeckmann S."/>
            <person name="Bunk B."/>
            <person name="Jeske O."/>
            <person name="Meyerdierks A."/>
            <person name="Storesund J.E."/>
            <person name="Kallscheuer N."/>
            <person name="Luecker S."/>
            <person name="Lage O.M."/>
            <person name="Pohl T."/>
            <person name="Merkel B.J."/>
            <person name="Hornburger P."/>
            <person name="Mueller R.-W."/>
            <person name="Bruemmer F."/>
            <person name="Labrenz M."/>
            <person name="Spormann A.M."/>
            <person name="Op Den Camp H."/>
            <person name="Overmann J."/>
            <person name="Amann R."/>
            <person name="Jetten M.S.M."/>
            <person name="Mascher T."/>
            <person name="Medema M.H."/>
            <person name="Devos D.P."/>
            <person name="Kaster A.-K."/>
            <person name="Ovreas L."/>
            <person name="Rohde M."/>
            <person name="Galperin M.Y."/>
            <person name="Jogler C."/>
        </authorList>
    </citation>
    <scope>NUCLEOTIDE SEQUENCE [LARGE SCALE GENOMIC DNA]</scope>
    <source>
        <strain evidence="1 2">CA54</strain>
    </source>
</reference>
<evidence type="ECO:0000313" key="1">
    <source>
        <dbReference type="EMBL" id="TWU13335.1"/>
    </source>
</evidence>
<dbReference type="OrthoDB" id="9812956at2"/>
<sequence length="247" mass="27339">MNHYFQILLAAIVVCALPFDRSFAEEETRPKNAAGEFEAAPHPKTIRWSYLAPENGKPFNDPFSKLTQNQLSDLSYVVRVQRLIAQEKIKADGVDAKEAAELARKLKNEGVDIDWLMVQRERVRQIRGMQVEGLSKSIAKSLGDKQVTLTGYVIPIKTIEGRLTEFFLVPTSAVCSNEAAPSPLQVIFISTEPGIARPGIRIPVRVTGTVQAKTTKKSVRNGVAVTTIQSAYTMLQPEIKAYAQRGN</sequence>